<protein>
    <submittedName>
        <fullName evidence="5">Transcriptional regulator EutR</fullName>
    </submittedName>
</protein>
<evidence type="ECO:0000256" key="1">
    <source>
        <dbReference type="ARBA" id="ARBA00023015"/>
    </source>
</evidence>
<evidence type="ECO:0000256" key="3">
    <source>
        <dbReference type="ARBA" id="ARBA00023163"/>
    </source>
</evidence>
<evidence type="ECO:0000313" key="5">
    <source>
        <dbReference type="EMBL" id="CTQ78323.1"/>
    </source>
</evidence>
<dbReference type="AlphaFoldDB" id="A0A0M7AX12"/>
<evidence type="ECO:0000256" key="2">
    <source>
        <dbReference type="ARBA" id="ARBA00023125"/>
    </source>
</evidence>
<organism evidence="5 6">
    <name type="scientific">Roseibium album</name>
    <dbReference type="NCBI Taxonomy" id="311410"/>
    <lineage>
        <taxon>Bacteria</taxon>
        <taxon>Pseudomonadati</taxon>
        <taxon>Pseudomonadota</taxon>
        <taxon>Alphaproteobacteria</taxon>
        <taxon>Hyphomicrobiales</taxon>
        <taxon>Stappiaceae</taxon>
        <taxon>Roseibium</taxon>
    </lineage>
</organism>
<accession>A0A0M7AX12</accession>
<dbReference type="OrthoDB" id="7285481at2"/>
<dbReference type="GeneID" id="97672811"/>
<dbReference type="PROSITE" id="PS01124">
    <property type="entry name" value="HTH_ARAC_FAMILY_2"/>
    <property type="match status" value="1"/>
</dbReference>
<proteinExistence type="predicted"/>
<dbReference type="SMART" id="SM00342">
    <property type="entry name" value="HTH_ARAC"/>
    <property type="match status" value="1"/>
</dbReference>
<keyword evidence="3" id="KW-0804">Transcription</keyword>
<dbReference type="PANTHER" id="PTHR46796">
    <property type="entry name" value="HTH-TYPE TRANSCRIPTIONAL ACTIVATOR RHAS-RELATED"/>
    <property type="match status" value="1"/>
</dbReference>
<dbReference type="InterPro" id="IPR009057">
    <property type="entry name" value="Homeodomain-like_sf"/>
</dbReference>
<evidence type="ECO:0000313" key="6">
    <source>
        <dbReference type="Proteomes" id="UP000049983"/>
    </source>
</evidence>
<gene>
    <name evidence="5" type="ORF">LA5096_05567</name>
</gene>
<evidence type="ECO:0000259" key="4">
    <source>
        <dbReference type="PROSITE" id="PS01124"/>
    </source>
</evidence>
<reference evidence="6" key="1">
    <citation type="submission" date="2015-07" db="EMBL/GenBank/DDBJ databases">
        <authorList>
            <person name="Rodrigo-Torres Lidia"/>
            <person name="Arahal R.David."/>
        </authorList>
    </citation>
    <scope>NUCLEOTIDE SEQUENCE [LARGE SCALE GENOMIC DNA]</scope>
    <source>
        <strain evidence="6">CECT 5096</strain>
    </source>
</reference>
<keyword evidence="2" id="KW-0238">DNA-binding</keyword>
<keyword evidence="6" id="KW-1185">Reference proteome</keyword>
<dbReference type="GO" id="GO:0043565">
    <property type="term" value="F:sequence-specific DNA binding"/>
    <property type="evidence" value="ECO:0007669"/>
    <property type="project" value="InterPro"/>
</dbReference>
<dbReference type="Proteomes" id="UP000049983">
    <property type="component" value="Unassembled WGS sequence"/>
</dbReference>
<dbReference type="Gene3D" id="1.10.10.60">
    <property type="entry name" value="Homeodomain-like"/>
    <property type="match status" value="1"/>
</dbReference>
<dbReference type="EMBL" id="CXWC01000015">
    <property type="protein sequence ID" value="CTQ78323.1"/>
    <property type="molecule type" value="Genomic_DNA"/>
</dbReference>
<dbReference type="InterPro" id="IPR050204">
    <property type="entry name" value="AraC_XylS_family_regulators"/>
</dbReference>
<dbReference type="SUPFAM" id="SSF46689">
    <property type="entry name" value="Homeodomain-like"/>
    <property type="match status" value="1"/>
</dbReference>
<feature type="domain" description="HTH araC/xylS-type" evidence="4">
    <location>
        <begin position="212"/>
        <end position="308"/>
    </location>
</feature>
<dbReference type="PANTHER" id="PTHR46796:SF12">
    <property type="entry name" value="HTH-TYPE DNA-BINDING TRANSCRIPTIONAL ACTIVATOR EUTR"/>
    <property type="match status" value="1"/>
</dbReference>
<dbReference type="InterPro" id="IPR018060">
    <property type="entry name" value="HTH_AraC"/>
</dbReference>
<name>A0A0M7AX12_9HYPH</name>
<dbReference type="RefSeq" id="WP_144436158.1">
    <property type="nucleotide sequence ID" value="NZ_CXWA01000009.1"/>
</dbReference>
<dbReference type="Pfam" id="PF12833">
    <property type="entry name" value="HTH_18"/>
    <property type="match status" value="1"/>
</dbReference>
<sequence length="319" mass="36597">MEEQPLVKRLSCEDVEDYSDLFDGWTHTVTQMEAGRFGYSGLSINLPDLKVFIDTHTRPLRWCEYPHIPVTAIYIPLHSAGDVRWRGREMSNASVVVQGTGEEQHFIVGANTQAIYVDIGQQLIQSLGWHDLKNGQMTVASEPRKRFVRYCFDLTAQQPDRDASPQLFFKRNNLLRLLREMLFPAIASGHSNSGNQVRVSDFEVLILCEELLMKTGMTKPVTNSDLAGQIGISERRFYRAFENQLGMSPTRYIELLRLHALRRALLSEERTNHKIADTMTEFGFTNAGRTARRYSELFYEYPKATTALRFKRTTTQDCS</sequence>
<dbReference type="GO" id="GO:0003700">
    <property type="term" value="F:DNA-binding transcription factor activity"/>
    <property type="evidence" value="ECO:0007669"/>
    <property type="project" value="InterPro"/>
</dbReference>
<keyword evidence="1" id="KW-0805">Transcription regulation</keyword>